<dbReference type="InterPro" id="IPR035906">
    <property type="entry name" value="MetI-like_sf"/>
</dbReference>
<dbReference type="PANTHER" id="PTHR43163">
    <property type="entry name" value="DIPEPTIDE TRANSPORT SYSTEM PERMEASE PROTEIN DPPB-RELATED"/>
    <property type="match status" value="1"/>
</dbReference>
<evidence type="ECO:0000256" key="6">
    <source>
        <dbReference type="ARBA" id="ARBA00023136"/>
    </source>
</evidence>
<evidence type="ECO:0000313" key="10">
    <source>
        <dbReference type="Proteomes" id="UP000741360"/>
    </source>
</evidence>
<proteinExistence type="inferred from homology"/>
<dbReference type="Pfam" id="PF19300">
    <property type="entry name" value="BPD_transp_1_N"/>
    <property type="match status" value="1"/>
</dbReference>
<dbReference type="InterPro" id="IPR045621">
    <property type="entry name" value="BPD_transp_1_N"/>
</dbReference>
<feature type="transmembrane region" description="Helical" evidence="7">
    <location>
        <begin position="280"/>
        <end position="306"/>
    </location>
</feature>
<protein>
    <submittedName>
        <fullName evidence="9">ABC transporter permease</fullName>
    </submittedName>
</protein>
<dbReference type="EMBL" id="JACPSX010000116">
    <property type="protein sequence ID" value="MBI3014712.1"/>
    <property type="molecule type" value="Genomic_DNA"/>
</dbReference>
<keyword evidence="4 7" id="KW-0812">Transmembrane</keyword>
<name>A0A932GPA2_UNCTE</name>
<evidence type="ECO:0000256" key="7">
    <source>
        <dbReference type="RuleBase" id="RU363032"/>
    </source>
</evidence>
<accession>A0A932GPA2</accession>
<gene>
    <name evidence="9" type="ORF">HYY65_06580</name>
</gene>
<evidence type="ECO:0000256" key="3">
    <source>
        <dbReference type="ARBA" id="ARBA00022475"/>
    </source>
</evidence>
<sequence>MFQFVTRRLIFSLPILWGVATIVFVALRMLPGDPAVAILGDQASAESLRVLRHRLGLDAPLIHQYFDYMSLLLRGDLGRSLLNEEAVTRLIWRNLPYTAELTVGAILVACLFGIPIGMLSAVKRNTVVDRLARIVALMGVATPAFYAGVVLLIVFSLQLGWFPVMGGGEFSRPLDHIRYSALPSVSVGAVIAGSIMRVTRSAILEVLSEEYIRTARSKGLKEFAVLYKHALKNAMIPIITVIGLNMGILLGGVVAIERVFNRPGLGSLLVTSIYGRDYPAIQSTLVIFAVVVVSVNLITDLTYGLLDPRIRYGRKR</sequence>
<evidence type="ECO:0000313" key="9">
    <source>
        <dbReference type="EMBL" id="MBI3014712.1"/>
    </source>
</evidence>
<evidence type="ECO:0000256" key="4">
    <source>
        <dbReference type="ARBA" id="ARBA00022692"/>
    </source>
</evidence>
<dbReference type="AlphaFoldDB" id="A0A932GPA2"/>
<comment type="subcellular location">
    <subcellularLocation>
        <location evidence="1 7">Cell membrane</location>
        <topology evidence="1 7">Multi-pass membrane protein</topology>
    </subcellularLocation>
</comment>
<dbReference type="Proteomes" id="UP000741360">
    <property type="component" value="Unassembled WGS sequence"/>
</dbReference>
<dbReference type="PANTHER" id="PTHR43163:SF6">
    <property type="entry name" value="DIPEPTIDE TRANSPORT SYSTEM PERMEASE PROTEIN DPPB-RELATED"/>
    <property type="match status" value="1"/>
</dbReference>
<evidence type="ECO:0000259" key="8">
    <source>
        <dbReference type="PROSITE" id="PS50928"/>
    </source>
</evidence>
<dbReference type="Gene3D" id="1.10.3720.10">
    <property type="entry name" value="MetI-like"/>
    <property type="match status" value="1"/>
</dbReference>
<keyword evidence="2 7" id="KW-0813">Transport</keyword>
<feature type="transmembrane region" description="Helical" evidence="7">
    <location>
        <begin position="9"/>
        <end position="30"/>
    </location>
</feature>
<dbReference type="GO" id="GO:0005886">
    <property type="term" value="C:plasma membrane"/>
    <property type="evidence" value="ECO:0007669"/>
    <property type="project" value="UniProtKB-SubCell"/>
</dbReference>
<keyword evidence="5 7" id="KW-1133">Transmembrane helix</keyword>
<evidence type="ECO:0000256" key="2">
    <source>
        <dbReference type="ARBA" id="ARBA00022448"/>
    </source>
</evidence>
<dbReference type="GO" id="GO:0055085">
    <property type="term" value="P:transmembrane transport"/>
    <property type="evidence" value="ECO:0007669"/>
    <property type="project" value="InterPro"/>
</dbReference>
<feature type="transmembrane region" description="Helical" evidence="7">
    <location>
        <begin position="236"/>
        <end position="260"/>
    </location>
</feature>
<keyword evidence="6 7" id="KW-0472">Membrane</keyword>
<feature type="transmembrane region" description="Helical" evidence="7">
    <location>
        <begin position="134"/>
        <end position="157"/>
    </location>
</feature>
<dbReference type="PROSITE" id="PS50928">
    <property type="entry name" value="ABC_TM1"/>
    <property type="match status" value="1"/>
</dbReference>
<dbReference type="Pfam" id="PF00528">
    <property type="entry name" value="BPD_transp_1"/>
    <property type="match status" value="1"/>
</dbReference>
<evidence type="ECO:0000256" key="1">
    <source>
        <dbReference type="ARBA" id="ARBA00004651"/>
    </source>
</evidence>
<evidence type="ECO:0000256" key="5">
    <source>
        <dbReference type="ARBA" id="ARBA00022989"/>
    </source>
</evidence>
<comment type="similarity">
    <text evidence="7">Belongs to the binding-protein-dependent transport system permease family.</text>
</comment>
<feature type="transmembrane region" description="Helical" evidence="7">
    <location>
        <begin position="177"/>
        <end position="196"/>
    </location>
</feature>
<feature type="transmembrane region" description="Helical" evidence="7">
    <location>
        <begin position="101"/>
        <end position="122"/>
    </location>
</feature>
<feature type="domain" description="ABC transmembrane type-1" evidence="8">
    <location>
        <begin position="95"/>
        <end position="299"/>
    </location>
</feature>
<comment type="caution">
    <text evidence="9">The sequence shown here is derived from an EMBL/GenBank/DDBJ whole genome shotgun (WGS) entry which is preliminary data.</text>
</comment>
<reference evidence="9" key="1">
    <citation type="submission" date="2020-07" db="EMBL/GenBank/DDBJ databases">
        <title>Huge and variable diversity of episymbiotic CPR bacteria and DPANN archaea in groundwater ecosystems.</title>
        <authorList>
            <person name="He C.Y."/>
            <person name="Keren R."/>
            <person name="Whittaker M."/>
            <person name="Farag I.F."/>
            <person name="Doudna J."/>
            <person name="Cate J.H.D."/>
            <person name="Banfield J.F."/>
        </authorList>
    </citation>
    <scope>NUCLEOTIDE SEQUENCE</scope>
    <source>
        <strain evidence="9">NC_groundwater_717_Ag_S-0.2um_59_8</strain>
    </source>
</reference>
<organism evidence="9 10">
    <name type="scientific">Tectimicrobiota bacterium</name>
    <dbReference type="NCBI Taxonomy" id="2528274"/>
    <lineage>
        <taxon>Bacteria</taxon>
        <taxon>Pseudomonadati</taxon>
        <taxon>Nitrospinota/Tectimicrobiota group</taxon>
        <taxon>Candidatus Tectimicrobiota</taxon>
    </lineage>
</organism>
<dbReference type="CDD" id="cd06261">
    <property type="entry name" value="TM_PBP2"/>
    <property type="match status" value="1"/>
</dbReference>
<keyword evidence="3" id="KW-1003">Cell membrane</keyword>
<dbReference type="InterPro" id="IPR000515">
    <property type="entry name" value="MetI-like"/>
</dbReference>
<dbReference type="SUPFAM" id="SSF161098">
    <property type="entry name" value="MetI-like"/>
    <property type="match status" value="1"/>
</dbReference>